<accession>A0ABV8V333</accession>
<evidence type="ECO:0000313" key="4">
    <source>
        <dbReference type="Proteomes" id="UP001595840"/>
    </source>
</evidence>
<comment type="caution">
    <text evidence="3">The sequence shown here is derived from an EMBL/GenBank/DDBJ whole genome shotgun (WGS) entry which is preliminary data.</text>
</comment>
<evidence type="ECO:0000256" key="1">
    <source>
        <dbReference type="SAM" id="Coils"/>
    </source>
</evidence>
<dbReference type="Pfam" id="PF20567">
    <property type="entry name" value="DUF6776"/>
    <property type="match status" value="1"/>
</dbReference>
<sequence>MSSVKGSKQYRLEVKPYRPVYRFLIRLTVLLLVAGFVYAAHWYGKTQALSYQEQALEERDQFEAALQERQIEAETLRQEVANLRLGSKVDQAASEDVRNEVIALKAKIAELEEDIGFYRGLMSPSAESKGLTIGSLNVISTGVARHFNYKLVLQQLTSNHQLLTGSVTFTIVGRQGELPMRLALKDVSSSVNDINIRLGFKYFQNVEGELVLPEGFEPNSIEIVAKVRGSSSAAIEKKFGWLAEAPAN</sequence>
<evidence type="ECO:0000256" key="2">
    <source>
        <dbReference type="SAM" id="Phobius"/>
    </source>
</evidence>
<evidence type="ECO:0000313" key="3">
    <source>
        <dbReference type="EMBL" id="MFC4362299.1"/>
    </source>
</evidence>
<keyword evidence="1" id="KW-0175">Coiled coil</keyword>
<gene>
    <name evidence="3" type="ORF">ACFOX3_08295</name>
</gene>
<feature type="transmembrane region" description="Helical" evidence="2">
    <location>
        <begin position="20"/>
        <end position="43"/>
    </location>
</feature>
<proteinExistence type="predicted"/>
<dbReference type="RefSeq" id="WP_290260669.1">
    <property type="nucleotide sequence ID" value="NZ_JAUFQG010000004.1"/>
</dbReference>
<organism evidence="3 4">
    <name type="scientific">Simiduia curdlanivorans</name>
    <dbReference type="NCBI Taxonomy" id="1492769"/>
    <lineage>
        <taxon>Bacteria</taxon>
        <taxon>Pseudomonadati</taxon>
        <taxon>Pseudomonadota</taxon>
        <taxon>Gammaproteobacteria</taxon>
        <taxon>Cellvibrionales</taxon>
        <taxon>Cellvibrionaceae</taxon>
        <taxon>Simiduia</taxon>
    </lineage>
</organism>
<dbReference type="InterPro" id="IPR046703">
    <property type="entry name" value="DUF6776"/>
</dbReference>
<reference evidence="4" key="1">
    <citation type="journal article" date="2019" name="Int. J. Syst. Evol. Microbiol.">
        <title>The Global Catalogue of Microorganisms (GCM) 10K type strain sequencing project: providing services to taxonomists for standard genome sequencing and annotation.</title>
        <authorList>
            <consortium name="The Broad Institute Genomics Platform"/>
            <consortium name="The Broad Institute Genome Sequencing Center for Infectious Disease"/>
            <person name="Wu L."/>
            <person name="Ma J."/>
        </authorList>
    </citation>
    <scope>NUCLEOTIDE SEQUENCE [LARGE SCALE GENOMIC DNA]</scope>
    <source>
        <strain evidence="4">CECT 8570</strain>
    </source>
</reference>
<protein>
    <submittedName>
        <fullName evidence="3">DUF6776 family protein</fullName>
    </submittedName>
</protein>
<name>A0ABV8V333_9GAMM</name>
<keyword evidence="2" id="KW-0472">Membrane</keyword>
<keyword evidence="2" id="KW-0812">Transmembrane</keyword>
<dbReference type="EMBL" id="JBHSCX010000006">
    <property type="protein sequence ID" value="MFC4362299.1"/>
    <property type="molecule type" value="Genomic_DNA"/>
</dbReference>
<dbReference type="Proteomes" id="UP001595840">
    <property type="component" value="Unassembled WGS sequence"/>
</dbReference>
<keyword evidence="4" id="KW-1185">Reference proteome</keyword>
<keyword evidence="2" id="KW-1133">Transmembrane helix</keyword>
<feature type="coiled-coil region" evidence="1">
    <location>
        <begin position="52"/>
        <end position="114"/>
    </location>
</feature>